<proteinExistence type="predicted"/>
<keyword evidence="3" id="KW-1185">Reference proteome</keyword>
<evidence type="ECO:0000313" key="2">
    <source>
        <dbReference type="EMBL" id="MFD1373277.1"/>
    </source>
</evidence>
<dbReference type="EMBL" id="JBHTMK010000065">
    <property type="protein sequence ID" value="MFD1373277.1"/>
    <property type="molecule type" value="Genomic_DNA"/>
</dbReference>
<comment type="caution">
    <text evidence="2">The sequence shown here is derived from an EMBL/GenBank/DDBJ whole genome shotgun (WGS) entry which is preliminary data.</text>
</comment>
<feature type="transmembrane region" description="Helical" evidence="1">
    <location>
        <begin position="197"/>
        <end position="216"/>
    </location>
</feature>
<protein>
    <submittedName>
        <fullName evidence="2">Uncharacterized protein</fullName>
    </submittedName>
</protein>
<keyword evidence="1" id="KW-0472">Membrane</keyword>
<evidence type="ECO:0000256" key="1">
    <source>
        <dbReference type="SAM" id="Phobius"/>
    </source>
</evidence>
<feature type="transmembrane region" description="Helical" evidence="1">
    <location>
        <begin position="143"/>
        <end position="161"/>
    </location>
</feature>
<dbReference type="RefSeq" id="WP_317791885.1">
    <property type="nucleotide sequence ID" value="NZ_AP028461.1"/>
</dbReference>
<sequence>MEFSLAQYEAVMAEIESGTRTLEAELAEVGPAADRAANQWWVPPPIGDMIRWIGQKTVELGREILAFIGDLLKGMVAPVVMFYDAFRWMDLKGAANGVATDLGSQNLVVDDTDWTGKGRDAYLALAQAQSAAAARVGSISGNASGALMISAAAGLAFYLALAAVIAKLIIACTAATGAFASVIFSEIGAMIFVEEGIVNVMVIAGAVTALAAFLGAQANTMIALHSDAVDPSSFPAGAWPKANTGLYGDATVKDGDADWSLKER</sequence>
<name>A0ABW4ASW2_9ACTN</name>
<reference evidence="3" key="1">
    <citation type="journal article" date="2019" name="Int. J. Syst. Evol. Microbiol.">
        <title>The Global Catalogue of Microorganisms (GCM) 10K type strain sequencing project: providing services to taxonomists for standard genome sequencing and annotation.</title>
        <authorList>
            <consortium name="The Broad Institute Genomics Platform"/>
            <consortium name="The Broad Institute Genome Sequencing Center for Infectious Disease"/>
            <person name="Wu L."/>
            <person name="Ma J."/>
        </authorList>
    </citation>
    <scope>NUCLEOTIDE SEQUENCE [LARGE SCALE GENOMIC DNA]</scope>
    <source>
        <strain evidence="3">CCM 7526</strain>
    </source>
</reference>
<keyword evidence="1" id="KW-1133">Transmembrane helix</keyword>
<feature type="transmembrane region" description="Helical" evidence="1">
    <location>
        <begin position="168"/>
        <end position="191"/>
    </location>
</feature>
<accession>A0ABW4ASW2</accession>
<organism evidence="2 3">
    <name type="scientific">Actinoplanes sichuanensis</name>
    <dbReference type="NCBI Taxonomy" id="512349"/>
    <lineage>
        <taxon>Bacteria</taxon>
        <taxon>Bacillati</taxon>
        <taxon>Actinomycetota</taxon>
        <taxon>Actinomycetes</taxon>
        <taxon>Micromonosporales</taxon>
        <taxon>Micromonosporaceae</taxon>
        <taxon>Actinoplanes</taxon>
    </lineage>
</organism>
<evidence type="ECO:0000313" key="3">
    <source>
        <dbReference type="Proteomes" id="UP001597183"/>
    </source>
</evidence>
<keyword evidence="1" id="KW-0812">Transmembrane</keyword>
<dbReference type="Proteomes" id="UP001597183">
    <property type="component" value="Unassembled WGS sequence"/>
</dbReference>
<gene>
    <name evidence="2" type="ORF">ACFQ5G_48780</name>
</gene>